<feature type="compositionally biased region" description="Pro residues" evidence="3">
    <location>
        <begin position="41"/>
        <end position="62"/>
    </location>
</feature>
<feature type="transmembrane region" description="Helical" evidence="4">
    <location>
        <begin position="191"/>
        <end position="217"/>
    </location>
</feature>
<keyword evidence="2 4" id="KW-1133">Transmembrane helix</keyword>
<feature type="domain" description="CNNM transmembrane" evidence="5">
    <location>
        <begin position="72"/>
        <end position="255"/>
    </location>
</feature>
<reference evidence="6 7" key="1">
    <citation type="journal article" date="2018" name="Plant J.">
        <title>Genome sequences of Chlorella sorokiniana UTEX 1602 and Micractinium conductrix SAG 241.80: implications to maltose excretion by a green alga.</title>
        <authorList>
            <person name="Arriola M.B."/>
            <person name="Velmurugan N."/>
            <person name="Zhang Y."/>
            <person name="Plunkett M.H."/>
            <person name="Hondzo H."/>
            <person name="Barney B.M."/>
        </authorList>
    </citation>
    <scope>NUCLEOTIDE SEQUENCE [LARGE SCALE GENOMIC DNA]</scope>
    <source>
        <strain evidence="7">UTEX 1602</strain>
    </source>
</reference>
<gene>
    <name evidence="6" type="ORF">C2E21_2944</name>
</gene>
<feature type="compositionally biased region" description="Gly residues" evidence="3">
    <location>
        <begin position="547"/>
        <end position="557"/>
    </location>
</feature>
<keyword evidence="1" id="KW-0677">Repeat</keyword>
<comment type="caution">
    <text evidence="6">The sequence shown here is derived from an EMBL/GenBank/DDBJ whole genome shotgun (WGS) entry which is preliminary data.</text>
</comment>
<feature type="region of interest" description="Disordered" evidence="3">
    <location>
        <begin position="547"/>
        <end position="607"/>
    </location>
</feature>
<feature type="compositionally biased region" description="Low complexity" evidence="3">
    <location>
        <begin position="558"/>
        <end position="567"/>
    </location>
</feature>
<dbReference type="Gene3D" id="3.10.580.10">
    <property type="entry name" value="CBS-domain"/>
    <property type="match status" value="1"/>
</dbReference>
<accession>A0A2P6TWW9</accession>
<evidence type="ECO:0000313" key="6">
    <source>
        <dbReference type="EMBL" id="PRW58558.1"/>
    </source>
</evidence>
<feature type="region of interest" description="Disordered" evidence="3">
    <location>
        <begin position="37"/>
        <end position="68"/>
    </location>
</feature>
<feature type="compositionally biased region" description="Basic and acidic residues" evidence="3">
    <location>
        <begin position="375"/>
        <end position="395"/>
    </location>
</feature>
<evidence type="ECO:0000256" key="2">
    <source>
        <dbReference type="PROSITE-ProRule" id="PRU01193"/>
    </source>
</evidence>
<dbReference type="GO" id="GO:0010960">
    <property type="term" value="P:magnesium ion homeostasis"/>
    <property type="evidence" value="ECO:0007669"/>
    <property type="project" value="InterPro"/>
</dbReference>
<dbReference type="EMBL" id="LHPG02000005">
    <property type="protein sequence ID" value="PRW58558.1"/>
    <property type="molecule type" value="Genomic_DNA"/>
</dbReference>
<dbReference type="GO" id="GO:0016020">
    <property type="term" value="C:membrane"/>
    <property type="evidence" value="ECO:0007669"/>
    <property type="project" value="UniProtKB-UniRule"/>
</dbReference>
<organism evidence="6 7">
    <name type="scientific">Chlorella sorokiniana</name>
    <name type="common">Freshwater green alga</name>
    <dbReference type="NCBI Taxonomy" id="3076"/>
    <lineage>
        <taxon>Eukaryota</taxon>
        <taxon>Viridiplantae</taxon>
        <taxon>Chlorophyta</taxon>
        <taxon>core chlorophytes</taxon>
        <taxon>Trebouxiophyceae</taxon>
        <taxon>Chlorellales</taxon>
        <taxon>Chlorellaceae</taxon>
        <taxon>Chlorella clade</taxon>
        <taxon>Chlorella</taxon>
    </lineage>
</organism>
<protein>
    <submittedName>
        <fullName evidence="6">DUF21 domain-containing protein isoform X2</fullName>
    </submittedName>
</protein>
<dbReference type="PROSITE" id="PS51846">
    <property type="entry name" value="CNNM"/>
    <property type="match status" value="1"/>
</dbReference>
<dbReference type="InterPro" id="IPR045095">
    <property type="entry name" value="ACDP"/>
</dbReference>
<sequence>MVQLAHRVLFGGMQAALLLRRHRRLLWGAAEAAAFWGDEPGPSPSPLPPSPSPMPPSPSPGPDDPDDPYDLPDDLVVPFILLAFFLVAMAGLMSGLTLGLMSLDQVDIEILRRSGTERQKRLAERIQPVLARPHVLLVTLLVCNALAAEALPLVLDRLADPVTAIIVSVTVVLFFGEIIPQAACSRYGLQIGAYSAPFVRALMFLTAPISYPIAWVLDRVLGHRHTALFRRAQLKALVDIHKEGQEFGGQLSADEVAIIKGALDLTHKTARNAMTPIDMVFMLPTDAVLDESNLTAIMASGHSRIPVHRPGDRSAILGIMLVKELLMVDKDQGRTVGQMKVRSMPAVRAETPLYDMLRLFEIGRSHMAMLMQLRPDAKERQRKQTEEALMERVDSMSDDPSLDGSSDSGELSPRPTARLEDFLFDPTDFEPVGIITIEDVLEELLQVEILDETDHFVDNLRSMPVSAAYLAHALPPHLRPLLTARAMLPRIGGASFMMGHSSLLEEHGLGRGSTAGDGGAAAAAPDGSSAAGAALNGLAAVATAAGSGAGAASGGASGSSTPRLRAALPPPPPRRSTHVSQRVQEQMEALEPLLSGSSTPERRSSGL</sequence>
<dbReference type="PANTHER" id="PTHR12064:SF97">
    <property type="entry name" value="METAL TRANSPORTER CNNM-5"/>
    <property type="match status" value="1"/>
</dbReference>
<evidence type="ECO:0000313" key="7">
    <source>
        <dbReference type="Proteomes" id="UP000239899"/>
    </source>
</evidence>
<feature type="compositionally biased region" description="Low complexity" evidence="3">
    <location>
        <begin position="402"/>
        <end position="413"/>
    </location>
</feature>
<dbReference type="InterPro" id="IPR046342">
    <property type="entry name" value="CBS_dom_sf"/>
</dbReference>
<feature type="transmembrane region" description="Helical" evidence="4">
    <location>
        <begin position="75"/>
        <end position="103"/>
    </location>
</feature>
<feature type="transmembrane region" description="Helical" evidence="4">
    <location>
        <begin position="135"/>
        <end position="155"/>
    </location>
</feature>
<keyword evidence="2 4" id="KW-0472">Membrane</keyword>
<dbReference type="AlphaFoldDB" id="A0A2P6TWW9"/>
<proteinExistence type="predicted"/>
<evidence type="ECO:0000259" key="5">
    <source>
        <dbReference type="PROSITE" id="PS51846"/>
    </source>
</evidence>
<feature type="compositionally biased region" description="Gly residues" evidence="3">
    <location>
        <begin position="510"/>
        <end position="519"/>
    </location>
</feature>
<dbReference type="Proteomes" id="UP000239899">
    <property type="component" value="Unassembled WGS sequence"/>
</dbReference>
<dbReference type="GO" id="GO:0005737">
    <property type="term" value="C:cytoplasm"/>
    <property type="evidence" value="ECO:0007669"/>
    <property type="project" value="TreeGrafter"/>
</dbReference>
<evidence type="ECO:0000256" key="1">
    <source>
        <dbReference type="ARBA" id="ARBA00022737"/>
    </source>
</evidence>
<dbReference type="Pfam" id="PF01595">
    <property type="entry name" value="CNNM"/>
    <property type="match status" value="1"/>
</dbReference>
<keyword evidence="2 4" id="KW-0812">Transmembrane</keyword>
<feature type="transmembrane region" description="Helical" evidence="4">
    <location>
        <begin position="161"/>
        <end position="179"/>
    </location>
</feature>
<feature type="region of interest" description="Disordered" evidence="3">
    <location>
        <begin position="375"/>
        <end position="415"/>
    </location>
</feature>
<evidence type="ECO:0000256" key="4">
    <source>
        <dbReference type="SAM" id="Phobius"/>
    </source>
</evidence>
<dbReference type="PANTHER" id="PTHR12064">
    <property type="entry name" value="METAL TRANSPORTER CNNM"/>
    <property type="match status" value="1"/>
</dbReference>
<feature type="region of interest" description="Disordered" evidence="3">
    <location>
        <begin position="508"/>
        <end position="528"/>
    </location>
</feature>
<dbReference type="OrthoDB" id="5353557at2759"/>
<keyword evidence="7" id="KW-1185">Reference proteome</keyword>
<name>A0A2P6TWW9_CHLSO</name>
<dbReference type="STRING" id="3076.A0A2P6TWW9"/>
<dbReference type="InterPro" id="IPR002550">
    <property type="entry name" value="CNNM"/>
</dbReference>
<evidence type="ECO:0000256" key="3">
    <source>
        <dbReference type="SAM" id="MobiDB-lite"/>
    </source>
</evidence>
<dbReference type="SUPFAM" id="SSF54631">
    <property type="entry name" value="CBS-domain pair"/>
    <property type="match status" value="1"/>
</dbReference>
<dbReference type="GO" id="GO:0030026">
    <property type="term" value="P:intracellular manganese ion homeostasis"/>
    <property type="evidence" value="ECO:0007669"/>
    <property type="project" value="TreeGrafter"/>
</dbReference>